<dbReference type="SUPFAM" id="SSF51905">
    <property type="entry name" value="FAD/NAD(P)-binding domain"/>
    <property type="match status" value="1"/>
</dbReference>
<dbReference type="PANTHER" id="PTHR42784:SF1">
    <property type="entry name" value="PYRANOSE 2-OXIDASE"/>
    <property type="match status" value="1"/>
</dbReference>
<dbReference type="PANTHER" id="PTHR42784">
    <property type="entry name" value="PYRANOSE 2-OXIDASE"/>
    <property type="match status" value="1"/>
</dbReference>
<comment type="cofactor">
    <cofactor evidence="1">
        <name>FAD</name>
        <dbReference type="ChEBI" id="CHEBI:57692"/>
    </cofactor>
</comment>
<sequence length="552" mass="60809">MKIYVAGEGDTLYRLASHYRISIDQLMSANPYIDRPDCTITGMQVRIPSPRAFSPPPAIAPFCPIAPEESLIRNWIPLTTAAEMAATEYDVLIVGSGMGGSSALWRLCEQWGRNGKRIGMVERGPQFLPTHIMNVPTMDGLNFRLFRPAQVTDWIGNRLPQFNGLRLINALGGRGTLWGGITPRVPDFDIAQNWPISPSDMIMYYNIAEELLSVTREYTRNSLITQVLLERLRRNGFPHADDLPMAADLSPTLLGKVNSNVFSSSMTMIAKALNYRPFDLAVEAYCAEVLTEGGRAAGIRVVTPDRKSHVIKAKTVILSASAIQTPRILLNSGIPGSAIGKYLVNHSYLVATGTLNTTSFPDPLGSLGILIPGIEDRPYQLQIQGPEQYFDYHYLTRPDKHVWTISDFYISGVVEPRVENRVFIDPSRRDAYGMPEPQVSFSYSAKDEAIIEQMYDAAIQSCNAMQLQLNTTDGVPSICMMTPGADNHEAGTCRMGDDPNTSATNRFGQIHSTPGLYVADASVLPSMWANNPTLSIAALAIRTADHIVKNQP</sequence>
<dbReference type="Gene3D" id="3.50.50.60">
    <property type="entry name" value="FAD/NAD(P)-binding domain"/>
    <property type="match status" value="2"/>
</dbReference>
<dbReference type="SUPFAM" id="SSF54106">
    <property type="entry name" value="LysM domain"/>
    <property type="match status" value="1"/>
</dbReference>
<dbReference type="SUPFAM" id="SSF54373">
    <property type="entry name" value="FAD-linked reductases, C-terminal domain"/>
    <property type="match status" value="1"/>
</dbReference>
<dbReference type="RefSeq" id="WP_375526380.1">
    <property type="nucleotide sequence ID" value="NZ_JBHILM010000019.1"/>
</dbReference>
<evidence type="ECO:0000313" key="7">
    <source>
        <dbReference type="EMBL" id="MFB5682628.1"/>
    </source>
</evidence>
<keyword evidence="5" id="KW-0560">Oxidoreductase</keyword>
<accession>A0ABV5BA88</accession>
<dbReference type="SMART" id="SM00257">
    <property type="entry name" value="LysM"/>
    <property type="match status" value="1"/>
</dbReference>
<evidence type="ECO:0000313" key="8">
    <source>
        <dbReference type="Proteomes" id="UP001580407"/>
    </source>
</evidence>
<dbReference type="Proteomes" id="UP001580407">
    <property type="component" value="Unassembled WGS sequence"/>
</dbReference>
<dbReference type="EMBL" id="JBHILM010000019">
    <property type="protein sequence ID" value="MFB5682628.1"/>
    <property type="molecule type" value="Genomic_DNA"/>
</dbReference>
<dbReference type="InterPro" id="IPR000172">
    <property type="entry name" value="GMC_OxRdtase_N"/>
</dbReference>
<dbReference type="InterPro" id="IPR018392">
    <property type="entry name" value="LysM"/>
</dbReference>
<keyword evidence="4" id="KW-0274">FAD</keyword>
<keyword evidence="3" id="KW-0285">Flavoprotein</keyword>
<evidence type="ECO:0000256" key="4">
    <source>
        <dbReference type="ARBA" id="ARBA00022827"/>
    </source>
</evidence>
<dbReference type="Pfam" id="PF00732">
    <property type="entry name" value="GMC_oxred_N"/>
    <property type="match status" value="1"/>
</dbReference>
<organism evidence="7 8">
    <name type="scientific">Paenibacillus terreus</name>
    <dbReference type="NCBI Taxonomy" id="1387834"/>
    <lineage>
        <taxon>Bacteria</taxon>
        <taxon>Bacillati</taxon>
        <taxon>Bacillota</taxon>
        <taxon>Bacilli</taxon>
        <taxon>Bacillales</taxon>
        <taxon>Paenibacillaceae</taxon>
        <taxon>Paenibacillus</taxon>
    </lineage>
</organism>
<evidence type="ECO:0000256" key="5">
    <source>
        <dbReference type="ARBA" id="ARBA00023002"/>
    </source>
</evidence>
<dbReference type="InterPro" id="IPR036779">
    <property type="entry name" value="LysM_dom_sf"/>
</dbReference>
<dbReference type="InterPro" id="IPR036188">
    <property type="entry name" value="FAD/NAD-bd_sf"/>
</dbReference>
<dbReference type="Pfam" id="PF01476">
    <property type="entry name" value="LysM"/>
    <property type="match status" value="1"/>
</dbReference>
<name>A0ABV5BA88_9BACL</name>
<gene>
    <name evidence="7" type="ORF">ACE3NQ_17060</name>
</gene>
<dbReference type="Pfam" id="PF05199">
    <property type="entry name" value="GMC_oxred_C"/>
    <property type="match status" value="1"/>
</dbReference>
<feature type="domain" description="LysM" evidence="6">
    <location>
        <begin position="2"/>
        <end position="47"/>
    </location>
</feature>
<comment type="caution">
    <text evidence="7">The sequence shown here is derived from an EMBL/GenBank/DDBJ whole genome shotgun (WGS) entry which is preliminary data.</text>
</comment>
<evidence type="ECO:0000256" key="3">
    <source>
        <dbReference type="ARBA" id="ARBA00022630"/>
    </source>
</evidence>
<reference evidence="7 8" key="1">
    <citation type="submission" date="2024-09" db="EMBL/GenBank/DDBJ databases">
        <authorList>
            <person name="Ruan L."/>
        </authorList>
    </citation>
    <scope>NUCLEOTIDE SEQUENCE [LARGE SCALE GENOMIC DNA]</scope>
    <source>
        <strain evidence="7 8">D33</strain>
    </source>
</reference>
<proteinExistence type="inferred from homology"/>
<dbReference type="InterPro" id="IPR051473">
    <property type="entry name" value="P2Ox-like"/>
</dbReference>
<dbReference type="Gene3D" id="3.10.350.10">
    <property type="entry name" value="LysM domain"/>
    <property type="match status" value="1"/>
</dbReference>
<dbReference type="CDD" id="cd00118">
    <property type="entry name" value="LysM"/>
    <property type="match status" value="1"/>
</dbReference>
<comment type="similarity">
    <text evidence="2">Belongs to the GMC oxidoreductase family.</text>
</comment>
<protein>
    <submittedName>
        <fullName evidence="7">GMC oxidoreductase</fullName>
    </submittedName>
</protein>
<dbReference type="PROSITE" id="PS51782">
    <property type="entry name" value="LYSM"/>
    <property type="match status" value="1"/>
</dbReference>
<keyword evidence="8" id="KW-1185">Reference proteome</keyword>
<evidence type="ECO:0000256" key="1">
    <source>
        <dbReference type="ARBA" id="ARBA00001974"/>
    </source>
</evidence>
<dbReference type="InterPro" id="IPR007867">
    <property type="entry name" value="GMC_OxRtase_C"/>
</dbReference>
<evidence type="ECO:0000259" key="6">
    <source>
        <dbReference type="PROSITE" id="PS51782"/>
    </source>
</evidence>
<evidence type="ECO:0000256" key="2">
    <source>
        <dbReference type="ARBA" id="ARBA00010790"/>
    </source>
</evidence>